<sequence>MITLPQSALEALLAAAPVVSVQNNTSRNLTSSFDPFNPYSFAAERHARDAFQDRQQQLPHPLTFRIVNPRNGRALYAGIREFSAEDGTVGLSNGLREALGLQDASSRTSRDGTLDGDVVMTDSTDRFKPETVTIHAKQLEKGTYVKLRPLEAGYDPEDWKSLLERYLRDNFTTLTSGELLVVPGARHEQFRFLVDKFEPDTDGICIVDTDLEVDIEPLNEDQARETLNKRLAKKGRQQESQEGSSLGGPISLEAEVQGRVLPGQYVDYELKSWDHSQDLEVVLQTSDEDLSLDLFVNPFSAHHRSEPREDEYVFGDLSGRATKRLKLSHSNVDLEDAGSLNISVHAWQDTTQEHTAEDKPVPYTLTISATTDGVDTADEDSLEVSADEVICKNCRQVVPKRTLPLHEAFCYRNNVSCPKCTTVFLKNSEAWKNHWHCPHDDEHGNKLSSHLVPEKRYFASSAILSSHNKVLTIHHSQIPKYCYPVSLRTNLQMVDAQPNATYAAR</sequence>
<evidence type="ECO:0000313" key="8">
    <source>
        <dbReference type="Proteomes" id="UP001203852"/>
    </source>
</evidence>
<dbReference type="Pfam" id="PF03152">
    <property type="entry name" value="UFD1_N1"/>
    <property type="match status" value="1"/>
</dbReference>
<dbReference type="GO" id="GO:0034098">
    <property type="term" value="C:VCP-NPL4-UFD1 AAA ATPase complex"/>
    <property type="evidence" value="ECO:0007669"/>
    <property type="project" value="TreeGrafter"/>
</dbReference>
<keyword evidence="2" id="KW-0833">Ubl conjugation pathway</keyword>
<feature type="domain" description="DUF7590" evidence="5">
    <location>
        <begin position="243"/>
        <end position="371"/>
    </location>
</feature>
<name>A0AAN6E7K1_9EURO</name>
<dbReference type="InterPro" id="IPR055418">
    <property type="entry name" value="UFD1_N2"/>
</dbReference>
<accession>A0AAN6E7K1</accession>
<feature type="domain" description="Ubiquitin fusion degradation protein UFD1 N-terminal subdomain 1" evidence="4">
    <location>
        <begin position="55"/>
        <end position="104"/>
    </location>
</feature>
<evidence type="ECO:0000313" key="7">
    <source>
        <dbReference type="EMBL" id="KAI1619002.1"/>
    </source>
</evidence>
<dbReference type="Gene3D" id="3.10.330.10">
    <property type="match status" value="1"/>
</dbReference>
<comment type="similarity">
    <text evidence="1">Belongs to the UFD1 family.</text>
</comment>
<evidence type="ECO:0000259" key="4">
    <source>
        <dbReference type="Pfam" id="PF03152"/>
    </source>
</evidence>
<proteinExistence type="inferred from homology"/>
<dbReference type="InterPro" id="IPR042299">
    <property type="entry name" value="Ufd1-like_Nn"/>
</dbReference>
<dbReference type="PANTHER" id="PTHR12555">
    <property type="entry name" value="UBIQUITIN FUSION DEGRADATON PROTEIN 1"/>
    <property type="match status" value="1"/>
</dbReference>
<dbReference type="GO" id="GO:0031593">
    <property type="term" value="F:polyubiquitin modification-dependent protein binding"/>
    <property type="evidence" value="ECO:0007669"/>
    <property type="project" value="TreeGrafter"/>
</dbReference>
<dbReference type="Pfam" id="PF24503">
    <property type="entry name" value="DUF7590"/>
    <property type="match status" value="1"/>
</dbReference>
<dbReference type="GO" id="GO:0036503">
    <property type="term" value="P:ERAD pathway"/>
    <property type="evidence" value="ECO:0007669"/>
    <property type="project" value="TreeGrafter"/>
</dbReference>
<evidence type="ECO:0000256" key="3">
    <source>
        <dbReference type="SAM" id="MobiDB-lite"/>
    </source>
</evidence>
<dbReference type="Pfam" id="PF23580">
    <property type="entry name" value="Znf_XAF1_N"/>
    <property type="match status" value="1"/>
</dbReference>
<dbReference type="EMBL" id="MU404350">
    <property type="protein sequence ID" value="KAI1619002.1"/>
    <property type="molecule type" value="Genomic_DNA"/>
</dbReference>
<evidence type="ECO:0000259" key="6">
    <source>
        <dbReference type="Pfam" id="PF24842"/>
    </source>
</evidence>
<evidence type="ECO:0000259" key="5">
    <source>
        <dbReference type="Pfam" id="PF24503"/>
    </source>
</evidence>
<evidence type="ECO:0000256" key="1">
    <source>
        <dbReference type="ARBA" id="ARBA00006043"/>
    </source>
</evidence>
<dbReference type="InterPro" id="IPR056012">
    <property type="entry name" value="DUF7590"/>
</dbReference>
<dbReference type="InterPro" id="IPR055417">
    <property type="entry name" value="UFD1_N1"/>
</dbReference>
<dbReference type="InterPro" id="IPR004854">
    <property type="entry name" value="Ufd1-like"/>
</dbReference>
<reference evidence="7" key="1">
    <citation type="journal article" date="2022" name="bioRxiv">
        <title>Deciphering the potential niche of two novel black yeast fungi from a biological soil crust based on their genomes, phenotypes, and melanin regulation.</title>
        <authorList>
            <consortium name="DOE Joint Genome Institute"/>
            <person name="Carr E.C."/>
            <person name="Barton Q."/>
            <person name="Grambo S."/>
            <person name="Sullivan M."/>
            <person name="Renfro C.M."/>
            <person name="Kuo A."/>
            <person name="Pangilinan J."/>
            <person name="Lipzen A."/>
            <person name="Keymanesh K."/>
            <person name="Savage E."/>
            <person name="Barry K."/>
            <person name="Grigoriev I.V."/>
            <person name="Riekhof W.R."/>
            <person name="Harris S.S."/>
        </authorList>
    </citation>
    <scope>NUCLEOTIDE SEQUENCE</scope>
    <source>
        <strain evidence="7">JF 03-4F</strain>
    </source>
</reference>
<comment type="caution">
    <text evidence="7">The sequence shown here is derived from an EMBL/GenBank/DDBJ whole genome shotgun (WGS) entry which is preliminary data.</text>
</comment>
<dbReference type="AlphaFoldDB" id="A0AAN6E7K1"/>
<dbReference type="PANTHER" id="PTHR12555:SF15">
    <property type="entry name" value="FUSION DEGRADATION PROTEIN (UFD1), PUTATIVE (AFU_ORTHOLOGUE AFUA_4G04640)-RELATED"/>
    <property type="match status" value="1"/>
</dbReference>
<gene>
    <name evidence="7" type="ORF">EDD36DRAFT_47500</name>
</gene>
<evidence type="ECO:0000256" key="2">
    <source>
        <dbReference type="ARBA" id="ARBA00022786"/>
    </source>
</evidence>
<feature type="domain" description="Ubiquitin fusion degradation protein UFD1 N-terminal subdomain 2" evidence="6">
    <location>
        <begin position="141"/>
        <end position="217"/>
    </location>
</feature>
<dbReference type="Pfam" id="PF24842">
    <property type="entry name" value="UFD1_N2"/>
    <property type="match status" value="1"/>
</dbReference>
<dbReference type="Proteomes" id="UP001203852">
    <property type="component" value="Unassembled WGS sequence"/>
</dbReference>
<protein>
    <submittedName>
        <fullName evidence="7">Ubiquitin fusion degradation protein UFD1-domain-containing protein</fullName>
    </submittedName>
</protein>
<dbReference type="GO" id="GO:0006511">
    <property type="term" value="P:ubiquitin-dependent protein catabolic process"/>
    <property type="evidence" value="ECO:0007669"/>
    <property type="project" value="InterPro"/>
</dbReference>
<keyword evidence="8" id="KW-1185">Reference proteome</keyword>
<feature type="region of interest" description="Disordered" evidence="3">
    <location>
        <begin position="230"/>
        <end position="249"/>
    </location>
</feature>
<organism evidence="7 8">
    <name type="scientific">Exophiala viscosa</name>
    <dbReference type="NCBI Taxonomy" id="2486360"/>
    <lineage>
        <taxon>Eukaryota</taxon>
        <taxon>Fungi</taxon>
        <taxon>Dikarya</taxon>
        <taxon>Ascomycota</taxon>
        <taxon>Pezizomycotina</taxon>
        <taxon>Eurotiomycetes</taxon>
        <taxon>Chaetothyriomycetidae</taxon>
        <taxon>Chaetothyriales</taxon>
        <taxon>Herpotrichiellaceae</taxon>
        <taxon>Exophiala</taxon>
    </lineage>
</organism>
<dbReference type="Gene3D" id="2.40.40.50">
    <property type="entry name" value="Ubiquitin fusion degradation protein UFD1, N-terminal domain"/>
    <property type="match status" value="1"/>
</dbReference>